<dbReference type="InterPro" id="IPR050926">
    <property type="entry name" value="Aconitase/IPM_isomerase"/>
</dbReference>
<evidence type="ECO:0000256" key="2">
    <source>
        <dbReference type="ARBA" id="ARBA00004717"/>
    </source>
</evidence>
<dbReference type="PRINTS" id="PR00415">
    <property type="entry name" value="ACONITASE"/>
</dbReference>
<name>A0A4Z1I4R0_9HELO</name>
<keyword evidence="17" id="KW-1185">Reference proteome</keyword>
<comment type="pathway">
    <text evidence="2">Carbohydrate metabolism; tricarboxylic acid cycle; isocitrate from oxaloacetate: step 2/2.</text>
</comment>
<protein>
    <recommendedName>
        <fullName evidence="4 13">Aconitate hydratase, mitochondrial</fullName>
        <shortName evidence="13">Aconitase</shortName>
        <ecNumber evidence="13">4.2.1.-</ecNumber>
    </recommendedName>
</protein>
<dbReference type="Gene3D" id="3.40.1060.10">
    <property type="entry name" value="Aconitase, Domain 2"/>
    <property type="match status" value="1"/>
</dbReference>
<keyword evidence="9 13" id="KW-0411">Iron-sulfur</keyword>
<keyword evidence="10 13" id="KW-0496">Mitochondrion</keyword>
<dbReference type="FunFam" id="3.30.499.10:FF:000004">
    <property type="entry name" value="Aconitate hydratase, mitochondrial"/>
    <property type="match status" value="1"/>
</dbReference>
<comment type="similarity">
    <text evidence="3 13">Belongs to the aconitase/IPM isomerase family.</text>
</comment>
<dbReference type="PANTHER" id="PTHR43160:SF3">
    <property type="entry name" value="ACONITATE HYDRATASE, MITOCHONDRIAL"/>
    <property type="match status" value="1"/>
</dbReference>
<comment type="caution">
    <text evidence="16">The sequence shown here is derived from an EMBL/GenBank/DDBJ whole genome shotgun (WGS) entry which is preliminary data.</text>
</comment>
<comment type="catalytic activity">
    <reaction evidence="12">
        <text>citrate = D-threo-isocitrate</text>
        <dbReference type="Rhea" id="RHEA:10336"/>
        <dbReference type="ChEBI" id="CHEBI:15562"/>
        <dbReference type="ChEBI" id="CHEBI:16947"/>
        <dbReference type="EC" id="4.2.1.3"/>
    </reaction>
</comment>
<evidence type="ECO:0000256" key="8">
    <source>
        <dbReference type="ARBA" id="ARBA00023004"/>
    </source>
</evidence>
<dbReference type="SUPFAM" id="SSF53732">
    <property type="entry name" value="Aconitase iron-sulfur domain"/>
    <property type="match status" value="1"/>
</dbReference>
<dbReference type="InterPro" id="IPR006248">
    <property type="entry name" value="Aconitase_mito-like"/>
</dbReference>
<evidence type="ECO:0000256" key="4">
    <source>
        <dbReference type="ARBA" id="ARBA00015940"/>
    </source>
</evidence>
<evidence type="ECO:0000259" key="15">
    <source>
        <dbReference type="Pfam" id="PF00694"/>
    </source>
</evidence>
<comment type="subcellular location">
    <subcellularLocation>
        <location evidence="1 13">Mitochondrion</location>
    </subcellularLocation>
</comment>
<keyword evidence="7 13" id="KW-0809">Transit peptide</keyword>
<dbReference type="EC" id="4.2.1.-" evidence="13"/>
<dbReference type="InterPro" id="IPR015931">
    <property type="entry name" value="Acnase/IPM_dHydase_lsu_aba_1/3"/>
</dbReference>
<dbReference type="GO" id="GO:0006099">
    <property type="term" value="P:tricarboxylic acid cycle"/>
    <property type="evidence" value="ECO:0007669"/>
    <property type="project" value="UniProtKB-KW"/>
</dbReference>
<dbReference type="Pfam" id="PF00330">
    <property type="entry name" value="Aconitase"/>
    <property type="match status" value="1"/>
</dbReference>
<evidence type="ECO:0000259" key="14">
    <source>
        <dbReference type="Pfam" id="PF00330"/>
    </source>
</evidence>
<proteinExistence type="inferred from homology"/>
<evidence type="ECO:0000313" key="17">
    <source>
        <dbReference type="Proteomes" id="UP000297527"/>
    </source>
</evidence>
<dbReference type="NCBIfam" id="TIGR01340">
    <property type="entry name" value="aconitase_mito"/>
    <property type="match status" value="1"/>
</dbReference>
<evidence type="ECO:0000256" key="3">
    <source>
        <dbReference type="ARBA" id="ARBA00007185"/>
    </source>
</evidence>
<dbReference type="Pfam" id="PF00694">
    <property type="entry name" value="Aconitase_C"/>
    <property type="match status" value="1"/>
</dbReference>
<feature type="domain" description="Aconitase/3-isopropylmalate dehydratase large subunit alpha/beta/alpha" evidence="14">
    <location>
        <begin position="71"/>
        <end position="498"/>
    </location>
</feature>
<dbReference type="Gene3D" id="3.20.19.10">
    <property type="entry name" value="Aconitase, domain 4"/>
    <property type="match status" value="1"/>
</dbReference>
<evidence type="ECO:0000256" key="9">
    <source>
        <dbReference type="ARBA" id="ARBA00023014"/>
    </source>
</evidence>
<evidence type="ECO:0000256" key="10">
    <source>
        <dbReference type="ARBA" id="ARBA00023128"/>
    </source>
</evidence>
<keyword evidence="8 13" id="KW-0408">Iron</keyword>
<dbReference type="InterPro" id="IPR018136">
    <property type="entry name" value="Aconitase_4Fe-4S_BS"/>
</dbReference>
<dbReference type="OrthoDB" id="2224430at2759"/>
<dbReference type="InterPro" id="IPR015932">
    <property type="entry name" value="Aconitase_dom2"/>
</dbReference>
<dbReference type="GO" id="GO:0005829">
    <property type="term" value="C:cytosol"/>
    <property type="evidence" value="ECO:0007669"/>
    <property type="project" value="TreeGrafter"/>
</dbReference>
<dbReference type="PROSITE" id="PS00450">
    <property type="entry name" value="ACONITASE_1"/>
    <property type="match status" value="1"/>
</dbReference>
<dbReference type="Proteomes" id="UP000297527">
    <property type="component" value="Unassembled WGS sequence"/>
</dbReference>
<accession>A0A4Z1I4R0</accession>
<feature type="domain" description="Aconitase A/isopropylmalate dehydratase small subunit swivel" evidence="15">
    <location>
        <begin position="577"/>
        <end position="705"/>
    </location>
</feature>
<evidence type="ECO:0000256" key="12">
    <source>
        <dbReference type="ARBA" id="ARBA00023501"/>
    </source>
</evidence>
<evidence type="ECO:0000256" key="6">
    <source>
        <dbReference type="ARBA" id="ARBA00022723"/>
    </source>
</evidence>
<dbReference type="InterPro" id="IPR000573">
    <property type="entry name" value="AconitaseA/IPMdHydase_ssu_swvl"/>
</dbReference>
<evidence type="ECO:0000256" key="13">
    <source>
        <dbReference type="RuleBase" id="RU362107"/>
    </source>
</evidence>
<dbReference type="AlphaFoldDB" id="A0A4Z1I4R0"/>
<gene>
    <name evidence="16" type="ORF">BCON_0075g00010</name>
</gene>
<evidence type="ECO:0000256" key="1">
    <source>
        <dbReference type="ARBA" id="ARBA00004173"/>
    </source>
</evidence>
<comment type="cofactor">
    <cofactor evidence="13">
        <name>[4Fe-4S] cluster</name>
        <dbReference type="ChEBI" id="CHEBI:49883"/>
    </cofactor>
    <text evidence="13">Binds 1 [4Fe-4S] cluster per subunit.</text>
</comment>
<dbReference type="NCBIfam" id="NF005558">
    <property type="entry name" value="PRK07229.1"/>
    <property type="match status" value="1"/>
</dbReference>
<organism evidence="16 17">
    <name type="scientific">Botryotinia convoluta</name>
    <dbReference type="NCBI Taxonomy" id="54673"/>
    <lineage>
        <taxon>Eukaryota</taxon>
        <taxon>Fungi</taxon>
        <taxon>Dikarya</taxon>
        <taxon>Ascomycota</taxon>
        <taxon>Pezizomycotina</taxon>
        <taxon>Leotiomycetes</taxon>
        <taxon>Helotiales</taxon>
        <taxon>Sclerotiniaceae</taxon>
        <taxon>Botryotinia</taxon>
    </lineage>
</organism>
<dbReference type="FunFam" id="3.20.19.10:FF:000002">
    <property type="entry name" value="Aconitate hydratase, mitochondrial"/>
    <property type="match status" value="1"/>
</dbReference>
<evidence type="ECO:0000256" key="7">
    <source>
        <dbReference type="ARBA" id="ARBA00022946"/>
    </source>
</evidence>
<dbReference type="FunFam" id="3.40.1060.10:FF:000001">
    <property type="entry name" value="Aconitate hydratase, mitochondrial"/>
    <property type="match status" value="1"/>
</dbReference>
<dbReference type="EMBL" id="PQXN01000075">
    <property type="protein sequence ID" value="TGO56611.1"/>
    <property type="molecule type" value="Genomic_DNA"/>
</dbReference>
<dbReference type="InterPro" id="IPR001030">
    <property type="entry name" value="Acoase/IPM_deHydtase_lsu_aba"/>
</dbReference>
<dbReference type="GO" id="GO:0046872">
    <property type="term" value="F:metal ion binding"/>
    <property type="evidence" value="ECO:0007669"/>
    <property type="project" value="UniProtKB-UniRule"/>
</dbReference>
<sequence length="774" mass="84251">MLATRQVLAAAQRRAFTGMGIRTMATVGDSPLDKQVRQNIHEKNNFINYKKMSENLSIVRQRLNRPLAYAEKILYSHLDDPHGQEIERGVSYLKLRPDRVACQDATAQMAILQFMSAGMPSVANPTTVHCDHLIEAQIGGVKDLSRAIDINKEVYDFLSTSCAKYNIGFWKPGSGIIHQILLENYAFPGGLLIGTDSHTPNAGGLGMCAIGVGGADAVDVMANLPWELKAPKVIGVKLTGQLSGWATPKDIILKVAGILTVKGGTGAIVEYFGPGTETISATGMGTICNMGAEIGATTSLFPFNDRMYDYLAATKRTDIGDFARTYAKELREDEGAQYDQLIEINLSELEPHINGPFTPDLATPISKFSEAVKANNWPEELKVGLIGSCTNSSYEDMSRAASIAEDAMAHGVKAKALFTVTPGSEQIRATIERDGQLKTFEDFGGMVLTLHRRDVKRGVANSIISSYNRNFTGRNDANPATHSFVASPDLVVAMTIAGSLHFNPLTDTLKGKDGKEFMLSPPTGDGLPSRGYDPGQDTYQAPPAERASVNVAVSPTSDRLQLLEPFNAWDGKDALDMPILIKAKGKTTTDHISMAGPWLKYRGHLDNISNNMLIGAINSANGEANKVKNFTTGEFDAVPATARDYKKKGIRWVVIGDWNYGEGSSREHAALEPRHLGGLAIITKSFARIHETNLKKQGMLPLTFINPDDYDKIDPYDKVDLLCTEIAVGKPMTLRVHPKSGESFDIKLAHTFNAPQIEWFKNGSALNTMAKMNA</sequence>
<dbReference type="InterPro" id="IPR036008">
    <property type="entry name" value="Aconitase_4Fe-4S_dom"/>
</dbReference>
<dbReference type="GO" id="GO:0003994">
    <property type="term" value="F:aconitate hydratase activity"/>
    <property type="evidence" value="ECO:0007669"/>
    <property type="project" value="UniProtKB-EC"/>
</dbReference>
<dbReference type="CDD" id="cd01584">
    <property type="entry name" value="AcnA_Mitochondrial"/>
    <property type="match status" value="1"/>
</dbReference>
<reference evidence="16 17" key="1">
    <citation type="submission" date="2017-12" db="EMBL/GenBank/DDBJ databases">
        <title>Comparative genomics of Botrytis spp.</title>
        <authorList>
            <person name="Valero-Jimenez C.A."/>
            <person name="Tapia P."/>
            <person name="Veloso J."/>
            <person name="Silva-Moreno E."/>
            <person name="Staats M."/>
            <person name="Valdes J.H."/>
            <person name="Van Kan J.A.L."/>
        </authorList>
    </citation>
    <scope>NUCLEOTIDE SEQUENCE [LARGE SCALE GENOMIC DNA]</scope>
    <source>
        <strain evidence="16 17">MUCL11595</strain>
    </source>
</reference>
<dbReference type="InterPro" id="IPR015928">
    <property type="entry name" value="Aconitase/3IPM_dehydase_swvl"/>
</dbReference>
<keyword evidence="11 13" id="KW-0456">Lyase</keyword>
<keyword evidence="5" id="KW-0816">Tricarboxylic acid cycle</keyword>
<dbReference type="SUPFAM" id="SSF52016">
    <property type="entry name" value="LeuD/IlvD-like"/>
    <property type="match status" value="1"/>
</dbReference>
<evidence type="ECO:0000313" key="16">
    <source>
        <dbReference type="EMBL" id="TGO56611.1"/>
    </source>
</evidence>
<dbReference type="PANTHER" id="PTHR43160">
    <property type="entry name" value="ACONITATE HYDRATASE B"/>
    <property type="match status" value="1"/>
</dbReference>
<evidence type="ECO:0000256" key="5">
    <source>
        <dbReference type="ARBA" id="ARBA00022532"/>
    </source>
</evidence>
<evidence type="ECO:0000256" key="11">
    <source>
        <dbReference type="ARBA" id="ARBA00023239"/>
    </source>
</evidence>
<dbReference type="Gene3D" id="3.30.499.10">
    <property type="entry name" value="Aconitase, domain 3"/>
    <property type="match status" value="2"/>
</dbReference>
<keyword evidence="6 13" id="KW-0479">Metal-binding</keyword>
<dbReference type="GO" id="GO:0005739">
    <property type="term" value="C:mitochondrion"/>
    <property type="evidence" value="ECO:0007669"/>
    <property type="project" value="UniProtKB-SubCell"/>
</dbReference>
<dbReference type="GO" id="GO:0051539">
    <property type="term" value="F:4 iron, 4 sulfur cluster binding"/>
    <property type="evidence" value="ECO:0007669"/>
    <property type="project" value="UniProtKB-UniRule"/>
</dbReference>